<sequence length="190" mass="22276">MDDKIVDFNELKNKAKDKDVDKFEEYMYGLYYSVAEGKLSMADFTKNIMKYMEDNNISQEKFFNMQKKLMERYGFDSSFLENQMKAFGIDPSSIGNIGANQNYEVMRKTMSFTEKYNGRTIPKNVITYSILNEVNDLELIMEGKNVLLKSSKKIDLKDVELNEFLCSYKKLQEDNNLKISICENVAEYDY</sequence>
<evidence type="ECO:0000313" key="1">
    <source>
        <dbReference type="EMBL" id="QAA34308.1"/>
    </source>
</evidence>
<reference evidence="1 2" key="1">
    <citation type="submission" date="2018-01" db="EMBL/GenBank/DDBJ databases">
        <title>Genome Sequencing and Assembly of Anaerobacter polyendosporus strain CT4.</title>
        <authorList>
            <person name="Tachaapaikoon C."/>
            <person name="Sutheeworapong S."/>
            <person name="Jenjaroenpun P."/>
            <person name="Wongsurawat T."/>
            <person name="Nookeaw I."/>
            <person name="Cheawchanlertfa P."/>
            <person name="Kosugi A."/>
            <person name="Cheevadhanarak S."/>
            <person name="Ratanakhanokchai K."/>
        </authorList>
    </citation>
    <scope>NUCLEOTIDE SEQUENCE [LARGE SCALE GENOMIC DNA]</scope>
    <source>
        <strain evidence="1 2">CT4</strain>
    </source>
</reference>
<dbReference type="Pfam" id="PF12983">
    <property type="entry name" value="DUF3867"/>
    <property type="match status" value="1"/>
</dbReference>
<dbReference type="RefSeq" id="WP_128215029.1">
    <property type="nucleotide sequence ID" value="NZ_CP025746.1"/>
</dbReference>
<dbReference type="KEGG" id="cmah:C1I91_23180"/>
<organism evidence="1 2">
    <name type="scientific">Clostridium manihotivorum</name>
    <dbReference type="NCBI Taxonomy" id="2320868"/>
    <lineage>
        <taxon>Bacteria</taxon>
        <taxon>Bacillati</taxon>
        <taxon>Bacillota</taxon>
        <taxon>Clostridia</taxon>
        <taxon>Eubacteriales</taxon>
        <taxon>Clostridiaceae</taxon>
        <taxon>Clostridium</taxon>
    </lineage>
</organism>
<dbReference type="AlphaFoldDB" id="A0A3R5R145"/>
<dbReference type="InterPro" id="IPR024218">
    <property type="entry name" value="DUF3867"/>
</dbReference>
<dbReference type="OrthoDB" id="1754214at2"/>
<name>A0A3R5R145_9CLOT</name>
<proteinExistence type="predicted"/>
<keyword evidence="2" id="KW-1185">Reference proteome</keyword>
<dbReference type="Proteomes" id="UP000286268">
    <property type="component" value="Chromosome"/>
</dbReference>
<dbReference type="EMBL" id="CP025746">
    <property type="protein sequence ID" value="QAA34308.1"/>
    <property type="molecule type" value="Genomic_DNA"/>
</dbReference>
<accession>A0A3R5R145</accession>
<evidence type="ECO:0000313" key="2">
    <source>
        <dbReference type="Proteomes" id="UP000286268"/>
    </source>
</evidence>
<protein>
    <submittedName>
        <fullName evidence="1">DUF3867 domain-containing protein</fullName>
    </submittedName>
</protein>
<gene>
    <name evidence="1" type="ORF">C1I91_23180</name>
</gene>